<organism evidence="1 2">
    <name type="scientific">Racocetra persica</name>
    <dbReference type="NCBI Taxonomy" id="160502"/>
    <lineage>
        <taxon>Eukaryota</taxon>
        <taxon>Fungi</taxon>
        <taxon>Fungi incertae sedis</taxon>
        <taxon>Mucoromycota</taxon>
        <taxon>Glomeromycotina</taxon>
        <taxon>Glomeromycetes</taxon>
        <taxon>Diversisporales</taxon>
        <taxon>Gigasporaceae</taxon>
        <taxon>Racocetra</taxon>
    </lineage>
</organism>
<evidence type="ECO:0000313" key="2">
    <source>
        <dbReference type="Proteomes" id="UP000789920"/>
    </source>
</evidence>
<dbReference type="EMBL" id="CAJVQC010157433">
    <property type="protein sequence ID" value="CAG8847749.1"/>
    <property type="molecule type" value="Genomic_DNA"/>
</dbReference>
<protein>
    <submittedName>
        <fullName evidence="1">6749_t:CDS:1</fullName>
    </submittedName>
</protein>
<dbReference type="Proteomes" id="UP000789920">
    <property type="component" value="Unassembled WGS sequence"/>
</dbReference>
<evidence type="ECO:0000313" key="1">
    <source>
        <dbReference type="EMBL" id="CAG8847749.1"/>
    </source>
</evidence>
<accession>A0ACA9SWN2</accession>
<feature type="non-terminal residue" evidence="1">
    <location>
        <position position="1"/>
    </location>
</feature>
<gene>
    <name evidence="1" type="ORF">RPERSI_LOCUS34789</name>
</gene>
<comment type="caution">
    <text evidence="1">The sequence shown here is derived from an EMBL/GenBank/DDBJ whole genome shotgun (WGS) entry which is preliminary data.</text>
</comment>
<sequence>NLDRLDQRYLPYDYRYMSPATGGRRVDVYVIDTGIDIYHSDFQGRASWGVSIIKGTPNIDEYGHGTHVAGIVGKIAENIDFEIYVNNYTLSPSLP</sequence>
<reference evidence="1" key="1">
    <citation type="submission" date="2021-06" db="EMBL/GenBank/DDBJ databases">
        <authorList>
            <person name="Kallberg Y."/>
            <person name="Tangrot J."/>
            <person name="Rosling A."/>
        </authorList>
    </citation>
    <scope>NUCLEOTIDE SEQUENCE</scope>
    <source>
        <strain evidence="1">MA461A</strain>
    </source>
</reference>
<name>A0ACA9SWN2_9GLOM</name>
<keyword evidence="2" id="KW-1185">Reference proteome</keyword>
<proteinExistence type="predicted"/>